<reference evidence="4 5" key="1">
    <citation type="journal article" date="2015" name="Biotechnol. Biofuels">
        <title>Enhanced degradation of softwood versus hardwood by the white-rot fungus Pycnoporus coccineus.</title>
        <authorList>
            <person name="Couturier M."/>
            <person name="Navarro D."/>
            <person name="Chevret D."/>
            <person name="Henrissat B."/>
            <person name="Piumi F."/>
            <person name="Ruiz-Duenas F.J."/>
            <person name="Martinez A.T."/>
            <person name="Grigoriev I.V."/>
            <person name="Riley R."/>
            <person name="Lipzen A."/>
            <person name="Berrin J.G."/>
            <person name="Master E.R."/>
            <person name="Rosso M.N."/>
        </authorList>
    </citation>
    <scope>NUCLEOTIDE SEQUENCE [LARGE SCALE GENOMIC DNA]</scope>
    <source>
        <strain evidence="4 5">BRFM310</strain>
    </source>
</reference>
<organism evidence="4 5">
    <name type="scientific">Trametes coccinea (strain BRFM310)</name>
    <name type="common">Pycnoporus coccineus</name>
    <dbReference type="NCBI Taxonomy" id="1353009"/>
    <lineage>
        <taxon>Eukaryota</taxon>
        <taxon>Fungi</taxon>
        <taxon>Dikarya</taxon>
        <taxon>Basidiomycota</taxon>
        <taxon>Agaricomycotina</taxon>
        <taxon>Agaricomycetes</taxon>
        <taxon>Polyporales</taxon>
        <taxon>Polyporaceae</taxon>
        <taxon>Trametes</taxon>
    </lineage>
</organism>
<proteinExistence type="predicted"/>
<dbReference type="Pfam" id="PF00550">
    <property type="entry name" value="PP-binding"/>
    <property type="match status" value="1"/>
</dbReference>
<dbReference type="PROSITE" id="PS00455">
    <property type="entry name" value="AMP_BINDING"/>
    <property type="match status" value="1"/>
</dbReference>
<dbReference type="InterPro" id="IPR020845">
    <property type="entry name" value="AMP-binding_CS"/>
</dbReference>
<evidence type="ECO:0000259" key="3">
    <source>
        <dbReference type="SMART" id="SM00823"/>
    </source>
</evidence>
<protein>
    <submittedName>
        <fullName evidence="4">Acetyl-CoA synthetase-like protein</fullName>
    </submittedName>
</protein>
<dbReference type="Pfam" id="PF23562">
    <property type="entry name" value="AMP-binding_C_3"/>
    <property type="match status" value="1"/>
</dbReference>
<sequence length="1066" mass="118736">MPIRPEQLPGPLTAVYHPPAELIKRDDVALPQLYEWTAKHNPNYPLFMYQDGEEMKYITYSVVDRAINRAAKFVQAQLAPRKKDARPVIGLFADAESISYICTALGIMRAGCVTLFVSTRNGSAAVADLLKRTGASAVVLSPDSMTRDTARKAMDTLTESNIATLEMPTFERLFPELVGARIEEDDQTFELQREFDMNSLAMIQHSSGSTGHPKPILWTHRRLFHRSFEPLQCETHADMTGSIIGCHGTPMYHGLGSDIFSAAPVCGLVLAVFKPASPPTIPSPDVVWNGIVATKADYTFGVPSFLDQWSHDPAKVEVMRNMRGLMFGGAPLKKEIGDTLASQGVALYNLYGCTEVGMMSLFAREHPGMDWQYFRLSPAHKCIFVPQEDDKYEIIVPTRADNPLPAPNTKHNGIDAYATNDLVIRHPTDKTLWRTYGRADEQIILSNGEKTNPVPLEIIINADPHIKASMIFGQGRFQNGVLVQPAESIVFDRADAKQLEQYRNMIWPTFERANQFAPQHSRIFKEMILVADPAKPFHYNVKGLLRRKFILEDYKEEIDALYNEVENSATSDVDSPTVWDAQTTLDFVRKVVHDTLGHAISDNEDIFRSGGDSLQATRIRNVIHRALRQSEQTKAAQLPPNIVFDAPSIAALSHAVIRTIKNAGADSRSPDDLWKFVEKYSVNFPARPAVLVDRPHGKDVVLITGTTGGFGCDALEHLLRDEKVKRVYAFNRKGSDALKRQRAQFRARGLDETLLDTPKFKMVEAVLHEPGFGVEPALLEEIQHSVSHILHNAWKVNFNLSLASFEVDIQGTRNLIDLALTSPYKAPPPVVFVSSVGLFANYKGVSPAPETPLDDPSSPFGSGYAEAKWISERVLQNVTEARQLRTVTVRLGQVCGDRVGHWNPKEWFPALVKTARFQYCLPDAEGNITWVPAYEAAKAYTEMRNSTEPILHLVHPKPVPWHTIVSAIAKQLEVPLVPLTDWIAKLEKSIGGDSNADVELLQRNPALSLLSFFKHMAPSRDQEPMVGVYLSTTKSTAASETLANLPELGHERVGRWLAAWKGIGFL</sequence>
<dbReference type="Pfam" id="PF07993">
    <property type="entry name" value="NAD_binding_4"/>
    <property type="match status" value="1"/>
</dbReference>
<dbReference type="InterPro" id="IPR013120">
    <property type="entry name" value="FAR_NAD-bd"/>
</dbReference>
<dbReference type="SUPFAM" id="SSF47336">
    <property type="entry name" value="ACP-like"/>
    <property type="match status" value="1"/>
</dbReference>
<dbReference type="GO" id="GO:0031177">
    <property type="term" value="F:phosphopantetheine binding"/>
    <property type="evidence" value="ECO:0007669"/>
    <property type="project" value="InterPro"/>
</dbReference>
<dbReference type="EMBL" id="KZ084136">
    <property type="protein sequence ID" value="OSC98631.1"/>
    <property type="molecule type" value="Genomic_DNA"/>
</dbReference>
<dbReference type="Gene3D" id="1.10.1200.10">
    <property type="entry name" value="ACP-like"/>
    <property type="match status" value="1"/>
</dbReference>
<evidence type="ECO:0000256" key="2">
    <source>
        <dbReference type="ARBA" id="ARBA00022553"/>
    </source>
</evidence>
<keyword evidence="2" id="KW-0597">Phosphoprotein</keyword>
<keyword evidence="1" id="KW-0596">Phosphopantetheine</keyword>
<dbReference type="SUPFAM" id="SSF51735">
    <property type="entry name" value="NAD(P)-binding Rossmann-fold domains"/>
    <property type="match status" value="1"/>
</dbReference>
<gene>
    <name evidence="4" type="ORF">PYCCODRAFT_1427729</name>
</gene>
<accession>A0A1Y2IFG4</accession>
<dbReference type="Pfam" id="PF00501">
    <property type="entry name" value="AMP-binding"/>
    <property type="match status" value="1"/>
</dbReference>
<evidence type="ECO:0000313" key="5">
    <source>
        <dbReference type="Proteomes" id="UP000193067"/>
    </source>
</evidence>
<dbReference type="PANTHER" id="PTHR43439">
    <property type="entry name" value="PHENYLACETATE-COENZYME A LIGASE"/>
    <property type="match status" value="1"/>
</dbReference>
<keyword evidence="5" id="KW-1185">Reference proteome</keyword>
<name>A0A1Y2IFG4_TRAC3</name>
<dbReference type="Gene3D" id="3.40.50.12780">
    <property type="entry name" value="N-terminal domain of ligase-like"/>
    <property type="match status" value="1"/>
</dbReference>
<dbReference type="InterPro" id="IPR020806">
    <property type="entry name" value="PKS_PP-bd"/>
</dbReference>
<dbReference type="InterPro" id="IPR036736">
    <property type="entry name" value="ACP-like_sf"/>
</dbReference>
<dbReference type="SMART" id="SM00823">
    <property type="entry name" value="PKS_PP"/>
    <property type="match status" value="1"/>
</dbReference>
<dbReference type="InterPro" id="IPR000873">
    <property type="entry name" value="AMP-dep_synth/lig_dom"/>
</dbReference>
<dbReference type="SUPFAM" id="SSF56801">
    <property type="entry name" value="Acetyl-CoA synthetase-like"/>
    <property type="match status" value="1"/>
</dbReference>
<dbReference type="InterPro" id="IPR042099">
    <property type="entry name" value="ANL_N_sf"/>
</dbReference>
<dbReference type="Gene3D" id="3.40.50.720">
    <property type="entry name" value="NAD(P)-binding Rossmann-like Domain"/>
    <property type="match status" value="1"/>
</dbReference>
<dbReference type="InterPro" id="IPR036291">
    <property type="entry name" value="NAD(P)-bd_dom_sf"/>
</dbReference>
<dbReference type="STRING" id="1353009.A0A1Y2IFG4"/>
<evidence type="ECO:0000313" key="4">
    <source>
        <dbReference type="EMBL" id="OSC98631.1"/>
    </source>
</evidence>
<dbReference type="Proteomes" id="UP000193067">
    <property type="component" value="Unassembled WGS sequence"/>
</dbReference>
<dbReference type="InterPro" id="IPR051414">
    <property type="entry name" value="Adenylate-forming_Reductase"/>
</dbReference>
<dbReference type="InterPro" id="IPR009081">
    <property type="entry name" value="PP-bd_ACP"/>
</dbReference>
<evidence type="ECO:0000256" key="1">
    <source>
        <dbReference type="ARBA" id="ARBA00022450"/>
    </source>
</evidence>
<dbReference type="AlphaFoldDB" id="A0A1Y2IFG4"/>
<dbReference type="OrthoDB" id="429813at2759"/>
<dbReference type="PANTHER" id="PTHR43439:SF2">
    <property type="entry name" value="ENZYME, PUTATIVE (JCVI)-RELATED"/>
    <property type="match status" value="1"/>
</dbReference>
<feature type="domain" description="Polyketide synthase-like phosphopantetheine-binding" evidence="3">
    <location>
        <begin position="585"/>
        <end position="660"/>
    </location>
</feature>